<dbReference type="UniPathway" id="UPA00241">
    <property type="reaction ID" value="UER00352"/>
</dbReference>
<keyword evidence="10 16" id="KW-0418">Kinase</keyword>
<feature type="binding site" evidence="16">
    <location>
        <begin position="10"/>
        <end position="17"/>
    </location>
    <ligand>
        <name>ATP</name>
        <dbReference type="ChEBI" id="CHEBI:30616"/>
    </ligand>
</feature>
<dbReference type="HAMAP" id="MF_01274">
    <property type="entry name" value="Pantothen_kinase_3"/>
    <property type="match status" value="1"/>
</dbReference>
<comment type="subcellular location">
    <subcellularLocation>
        <location evidence="3 16">Cytoplasm</location>
    </subcellularLocation>
</comment>
<reference evidence="17 18" key="1">
    <citation type="journal article" date="2013" name="Genome Announc.">
        <title>Draft genome sequences for three mercury-methylating, sulfate-reducing bacteria.</title>
        <authorList>
            <person name="Brown S.D."/>
            <person name="Hurt R.A.Jr."/>
            <person name="Gilmour C.C."/>
            <person name="Elias D.A."/>
        </authorList>
    </citation>
    <scope>NUCLEOTIDE SEQUENCE [LARGE SCALE GENOMIC DNA]</scope>
    <source>
        <strain evidence="17 18">DSM 16529</strain>
    </source>
</reference>
<comment type="pathway">
    <text evidence="4 16">Cofactor biosynthesis; coenzyme A biosynthesis; CoA from (R)-pantothenate: step 1/5.</text>
</comment>
<dbReference type="RefSeq" id="WP_020886399.1">
    <property type="nucleotide sequence ID" value="NZ_ATHI01000005.1"/>
</dbReference>
<feature type="active site" description="Proton acceptor" evidence="16">
    <location>
        <position position="113"/>
    </location>
</feature>
<evidence type="ECO:0000256" key="11">
    <source>
        <dbReference type="ARBA" id="ARBA00022840"/>
    </source>
</evidence>
<name>S7TEX0_9BACT</name>
<evidence type="ECO:0000256" key="4">
    <source>
        <dbReference type="ARBA" id="ARBA00005225"/>
    </source>
</evidence>
<dbReference type="PATRIC" id="fig|1121439.3.peg.912"/>
<dbReference type="GO" id="GO:0046872">
    <property type="term" value="F:metal ion binding"/>
    <property type="evidence" value="ECO:0007669"/>
    <property type="project" value="UniProtKB-KW"/>
</dbReference>
<evidence type="ECO:0000256" key="9">
    <source>
        <dbReference type="ARBA" id="ARBA00022741"/>
    </source>
</evidence>
<evidence type="ECO:0000256" key="1">
    <source>
        <dbReference type="ARBA" id="ARBA00001206"/>
    </source>
</evidence>
<feature type="binding site" evidence="16">
    <location>
        <position position="137"/>
    </location>
    <ligand>
        <name>ATP</name>
        <dbReference type="ChEBI" id="CHEBI:30616"/>
    </ligand>
</feature>
<comment type="caution">
    <text evidence="17">The sequence shown here is derived from an EMBL/GenBank/DDBJ whole genome shotgun (WGS) entry which is preliminary data.</text>
</comment>
<dbReference type="NCBIfam" id="NF009855">
    <property type="entry name" value="PRK13321.1"/>
    <property type="match status" value="1"/>
</dbReference>
<evidence type="ECO:0000256" key="16">
    <source>
        <dbReference type="HAMAP-Rule" id="MF_01274"/>
    </source>
</evidence>
<dbReference type="GO" id="GO:0005524">
    <property type="term" value="F:ATP binding"/>
    <property type="evidence" value="ECO:0007669"/>
    <property type="project" value="UniProtKB-UniRule"/>
</dbReference>
<gene>
    <name evidence="16" type="primary">coaX</name>
    <name evidence="17" type="ORF">dsat_2513</name>
</gene>
<comment type="cofactor">
    <cofactor evidence="2">
        <name>K(+)</name>
        <dbReference type="ChEBI" id="CHEBI:29103"/>
    </cofactor>
</comment>
<evidence type="ECO:0000256" key="2">
    <source>
        <dbReference type="ARBA" id="ARBA00001958"/>
    </source>
</evidence>
<evidence type="ECO:0000256" key="3">
    <source>
        <dbReference type="ARBA" id="ARBA00004496"/>
    </source>
</evidence>
<feature type="binding site" evidence="16">
    <location>
        <position position="134"/>
    </location>
    <ligand>
        <name>K(+)</name>
        <dbReference type="ChEBI" id="CHEBI:29103"/>
    </ligand>
</feature>
<evidence type="ECO:0000256" key="15">
    <source>
        <dbReference type="ARBA" id="ARBA00040883"/>
    </source>
</evidence>
<keyword evidence="9 16" id="KW-0547">Nucleotide-binding</keyword>
<comment type="function">
    <text evidence="16">Catalyzes the phosphorylation of pantothenate (Pan), the first step in CoA biosynthesis.</text>
</comment>
<keyword evidence="7 16" id="KW-0963">Cytoplasm</keyword>
<accession>S7TEX0</accession>
<dbReference type="AlphaFoldDB" id="S7TEX0"/>
<comment type="catalytic activity">
    <reaction evidence="1 16">
        <text>(R)-pantothenate + ATP = (R)-4'-phosphopantothenate + ADP + H(+)</text>
        <dbReference type="Rhea" id="RHEA:16373"/>
        <dbReference type="ChEBI" id="CHEBI:10986"/>
        <dbReference type="ChEBI" id="CHEBI:15378"/>
        <dbReference type="ChEBI" id="CHEBI:29032"/>
        <dbReference type="ChEBI" id="CHEBI:30616"/>
        <dbReference type="ChEBI" id="CHEBI:456216"/>
        <dbReference type="EC" id="2.7.1.33"/>
    </reaction>
</comment>
<comment type="subunit">
    <text evidence="5 16">Homodimer.</text>
</comment>
<evidence type="ECO:0000256" key="6">
    <source>
        <dbReference type="ARBA" id="ARBA00012102"/>
    </source>
</evidence>
<dbReference type="GO" id="GO:0004594">
    <property type="term" value="F:pantothenate kinase activity"/>
    <property type="evidence" value="ECO:0007669"/>
    <property type="project" value="UniProtKB-UniRule"/>
</dbReference>
<evidence type="ECO:0000256" key="12">
    <source>
        <dbReference type="ARBA" id="ARBA00022958"/>
    </source>
</evidence>
<dbReference type="GO" id="GO:0005737">
    <property type="term" value="C:cytoplasm"/>
    <property type="evidence" value="ECO:0007669"/>
    <property type="project" value="UniProtKB-SubCell"/>
</dbReference>
<comment type="cofactor">
    <cofactor evidence="16">
        <name>NH4(+)</name>
        <dbReference type="ChEBI" id="CHEBI:28938"/>
    </cofactor>
    <cofactor evidence="16">
        <name>K(+)</name>
        <dbReference type="ChEBI" id="CHEBI:29103"/>
    </cofactor>
    <text evidence="16">A monovalent cation. Ammonium or potassium.</text>
</comment>
<evidence type="ECO:0000256" key="14">
    <source>
        <dbReference type="ARBA" id="ARBA00038036"/>
    </source>
</evidence>
<dbReference type="Pfam" id="PF03309">
    <property type="entry name" value="Pan_kinase"/>
    <property type="match status" value="1"/>
</dbReference>
<keyword evidence="11 16" id="KW-0067">ATP-binding</keyword>
<dbReference type="InterPro" id="IPR004619">
    <property type="entry name" value="Type_III_PanK"/>
</dbReference>
<keyword evidence="13 16" id="KW-0173">Coenzyme A biosynthesis</keyword>
<dbReference type="InterPro" id="IPR043129">
    <property type="entry name" value="ATPase_NBD"/>
</dbReference>
<dbReference type="SUPFAM" id="SSF53067">
    <property type="entry name" value="Actin-like ATPase domain"/>
    <property type="match status" value="2"/>
</dbReference>
<feature type="binding site" evidence="16">
    <location>
        <position position="104"/>
    </location>
    <ligand>
        <name>substrate</name>
    </ligand>
</feature>
<evidence type="ECO:0000313" key="17">
    <source>
        <dbReference type="EMBL" id="EPR35150.1"/>
    </source>
</evidence>
<dbReference type="EMBL" id="ATHI01000005">
    <property type="protein sequence ID" value="EPR35150.1"/>
    <property type="molecule type" value="Genomic_DNA"/>
</dbReference>
<evidence type="ECO:0000256" key="13">
    <source>
        <dbReference type="ARBA" id="ARBA00022993"/>
    </source>
</evidence>
<evidence type="ECO:0000256" key="10">
    <source>
        <dbReference type="ARBA" id="ARBA00022777"/>
    </source>
</evidence>
<keyword evidence="12 16" id="KW-0630">Potassium</keyword>
<protein>
    <recommendedName>
        <fullName evidence="15 16">Type III pantothenate kinase</fullName>
        <ecNumber evidence="6 16">2.7.1.33</ecNumber>
    </recommendedName>
    <alternativeName>
        <fullName evidence="16">PanK-III</fullName>
    </alternativeName>
    <alternativeName>
        <fullName evidence="16">Pantothenic acid kinase</fullName>
    </alternativeName>
</protein>
<keyword evidence="8 16" id="KW-0808">Transferase</keyword>
<evidence type="ECO:0000256" key="5">
    <source>
        <dbReference type="ARBA" id="ARBA00011738"/>
    </source>
</evidence>
<dbReference type="PANTHER" id="PTHR34265">
    <property type="entry name" value="TYPE III PANTOTHENATE KINASE"/>
    <property type="match status" value="1"/>
</dbReference>
<dbReference type="GO" id="GO:0015937">
    <property type="term" value="P:coenzyme A biosynthetic process"/>
    <property type="evidence" value="ECO:0007669"/>
    <property type="project" value="UniProtKB-UniRule"/>
</dbReference>
<keyword evidence="18" id="KW-1185">Reference proteome</keyword>
<dbReference type="eggNOG" id="COG1521">
    <property type="taxonomic scope" value="Bacteria"/>
</dbReference>
<proteinExistence type="inferred from homology"/>
<evidence type="ECO:0000256" key="7">
    <source>
        <dbReference type="ARBA" id="ARBA00022490"/>
    </source>
</evidence>
<comment type="similarity">
    <text evidence="14 16">Belongs to the type III pantothenate kinase family.</text>
</comment>
<evidence type="ECO:0000256" key="8">
    <source>
        <dbReference type="ARBA" id="ARBA00022679"/>
    </source>
</evidence>
<dbReference type="PANTHER" id="PTHR34265:SF1">
    <property type="entry name" value="TYPE III PANTOTHENATE KINASE"/>
    <property type="match status" value="1"/>
</dbReference>
<dbReference type="Gene3D" id="3.30.420.40">
    <property type="match status" value="2"/>
</dbReference>
<dbReference type="NCBIfam" id="TIGR00671">
    <property type="entry name" value="baf"/>
    <property type="match status" value="1"/>
</dbReference>
<sequence length="267" mass="27938">MTRTRLLLVDAGNTNVKFGLAGADGAIESYSLPTAHLATADAMGLAIDALCRHARVDVTDLSAFVVSSVVPRLNPLLRAAARRYARCEALFVPGDIPLPLENRYLRPAEVGADRLVGAYAATRLFPAPGHLVIDFGTATTFDCVAHGAYLGGLICPGLLSSAQGLAGGTAKLPQADFLVEEDEVDVGTSTAKSLNHGLVFGFAAMVEGLCARLLPKLPAGAPVIATGGFAEIIRRVCPVIAHNRPDLLMEGLRLAYLDNPVYTPAAP</sequence>
<evidence type="ECO:0000313" key="18">
    <source>
        <dbReference type="Proteomes" id="UP000014975"/>
    </source>
</evidence>
<dbReference type="Proteomes" id="UP000014975">
    <property type="component" value="Unassembled WGS sequence"/>
</dbReference>
<dbReference type="OrthoDB" id="9804707at2"/>
<organism evidence="17 18">
    <name type="scientific">Alkalidesulfovibrio alkalitolerans DSM 16529</name>
    <dbReference type="NCBI Taxonomy" id="1121439"/>
    <lineage>
        <taxon>Bacteria</taxon>
        <taxon>Pseudomonadati</taxon>
        <taxon>Thermodesulfobacteriota</taxon>
        <taxon>Desulfovibrionia</taxon>
        <taxon>Desulfovibrionales</taxon>
        <taxon>Desulfovibrionaceae</taxon>
        <taxon>Alkalidesulfovibrio</taxon>
    </lineage>
</organism>
<feature type="binding site" evidence="16">
    <location>
        <position position="190"/>
    </location>
    <ligand>
        <name>substrate</name>
    </ligand>
</feature>
<dbReference type="CDD" id="cd24015">
    <property type="entry name" value="ASKHA_NBD_PanK-III"/>
    <property type="match status" value="1"/>
</dbReference>
<feature type="binding site" evidence="16">
    <location>
        <begin position="111"/>
        <end position="114"/>
    </location>
    <ligand>
        <name>substrate</name>
    </ligand>
</feature>
<dbReference type="EC" id="2.7.1.33" evidence="6 16"/>
<keyword evidence="16" id="KW-0479">Metal-binding</keyword>
<dbReference type="STRING" id="1121439.dsat_2513"/>